<feature type="compositionally biased region" description="Low complexity" evidence="1">
    <location>
        <begin position="44"/>
        <end position="57"/>
    </location>
</feature>
<dbReference type="EMBL" id="SBLC01000015">
    <property type="protein sequence ID" value="RWY40462.1"/>
    <property type="molecule type" value="Genomic_DNA"/>
</dbReference>
<dbReference type="RefSeq" id="WP_128489375.1">
    <property type="nucleotide sequence ID" value="NZ_JBHLXB010000004.1"/>
</dbReference>
<organism evidence="2 3">
    <name type="scientific">Falsigemmobacter intermedius</name>
    <dbReference type="NCBI Taxonomy" id="1553448"/>
    <lineage>
        <taxon>Bacteria</taxon>
        <taxon>Pseudomonadati</taxon>
        <taxon>Pseudomonadota</taxon>
        <taxon>Alphaproteobacteria</taxon>
        <taxon>Rhodobacterales</taxon>
        <taxon>Paracoccaceae</taxon>
        <taxon>Falsigemmobacter</taxon>
    </lineage>
</organism>
<gene>
    <name evidence="2" type="ORF">EP867_11620</name>
</gene>
<keyword evidence="3" id="KW-1185">Reference proteome</keyword>
<evidence type="ECO:0000313" key="3">
    <source>
        <dbReference type="Proteomes" id="UP000287168"/>
    </source>
</evidence>
<evidence type="ECO:0000256" key="1">
    <source>
        <dbReference type="SAM" id="MobiDB-lite"/>
    </source>
</evidence>
<accession>A0A3S3VQE1</accession>
<evidence type="ECO:0000313" key="2">
    <source>
        <dbReference type="EMBL" id="RWY40462.1"/>
    </source>
</evidence>
<feature type="region of interest" description="Disordered" evidence="1">
    <location>
        <begin position="24"/>
        <end position="63"/>
    </location>
</feature>
<proteinExistence type="predicted"/>
<protein>
    <submittedName>
        <fullName evidence="2">Uncharacterized protein</fullName>
    </submittedName>
</protein>
<dbReference type="OrthoDB" id="9812459at2"/>
<sequence length="87" mass="9095">MDVPRNTVVAVVDGENFNLYKVGGDAGDLRLSPMRQHESEDRNSASGRSSSAANPAAKQMEEDAFGKGVVDKLNAMVLDGGAMLGNG</sequence>
<dbReference type="AlphaFoldDB" id="A0A3S3VQE1"/>
<dbReference type="Proteomes" id="UP000287168">
    <property type="component" value="Unassembled WGS sequence"/>
</dbReference>
<name>A0A3S3VQE1_9RHOB</name>
<comment type="caution">
    <text evidence="2">The sequence shown here is derived from an EMBL/GenBank/DDBJ whole genome shotgun (WGS) entry which is preliminary data.</text>
</comment>
<reference evidence="2 3" key="1">
    <citation type="journal article" date="2015" name="Int. J. Syst. Evol. Microbiol.">
        <title>Gemmobacter intermedius sp. nov., isolated from a white stork (Ciconia ciconia).</title>
        <authorList>
            <person name="Kampfer P."/>
            <person name="Jerzak L."/>
            <person name="Wilharm G."/>
            <person name="Golke J."/>
            <person name="Busse H.J."/>
            <person name="Glaeser S.P."/>
        </authorList>
    </citation>
    <scope>NUCLEOTIDE SEQUENCE [LARGE SCALE GENOMIC DNA]</scope>
    <source>
        <strain evidence="2 3">119/4</strain>
    </source>
</reference>